<keyword evidence="1" id="KW-1133">Transmembrane helix</keyword>
<reference evidence="2 3" key="1">
    <citation type="journal article" date="2015" name="Environ. Microbiol.">
        <title>Metagenome sequence of Elaphomyces granulatus from sporocarp tissue reveals Ascomycota ectomycorrhizal fingerprints of genome expansion and a Proteobacteria-rich microbiome.</title>
        <authorList>
            <person name="Quandt C.A."/>
            <person name="Kohler A."/>
            <person name="Hesse C.N."/>
            <person name="Sharpton T.J."/>
            <person name="Martin F."/>
            <person name="Spatafora J.W."/>
        </authorList>
    </citation>
    <scope>NUCLEOTIDE SEQUENCE [LARGE SCALE GENOMIC DNA]</scope>
    <source>
        <strain evidence="2 3">OSC145934</strain>
    </source>
</reference>
<keyword evidence="1" id="KW-0812">Transmembrane</keyword>
<evidence type="ECO:0000256" key="1">
    <source>
        <dbReference type="SAM" id="Phobius"/>
    </source>
</evidence>
<keyword evidence="1" id="KW-0472">Membrane</keyword>
<name>A0A232LP96_9EURO</name>
<comment type="caution">
    <text evidence="2">The sequence shown here is derived from an EMBL/GenBank/DDBJ whole genome shotgun (WGS) entry which is preliminary data.</text>
</comment>
<sequence>MSDNLVSTSGFALRKNGPCLSAEVDCGTTASPFRACCPGGSFCPQQYNIDCCPSAANCTTSLLEKPRCANETWDLYNNEGYFCCLQGTTGFSTAGHNSDGCAVPGDSFADITLLSIISSGQGVYQQSPKEQLYWCFTTGPNQTPYSTYSILSFTSASTTSSTSSATKTSMTVTTLPTSVPSNAPSQTNAGAIAAGVVGGVVGLAMIAILLWLLMACRAQHQPSHIGKQSILKTDSRQVQLVELETHSTALELEG</sequence>
<dbReference type="AlphaFoldDB" id="A0A232LP96"/>
<evidence type="ECO:0008006" key="4">
    <source>
        <dbReference type="Google" id="ProtNLM"/>
    </source>
</evidence>
<evidence type="ECO:0000313" key="2">
    <source>
        <dbReference type="EMBL" id="OXV05990.1"/>
    </source>
</evidence>
<protein>
    <recommendedName>
        <fullName evidence="4">Mid2 domain-containing protein</fullName>
    </recommendedName>
</protein>
<dbReference type="Proteomes" id="UP000243515">
    <property type="component" value="Unassembled WGS sequence"/>
</dbReference>
<dbReference type="EMBL" id="NPHW01006240">
    <property type="protein sequence ID" value="OXV05990.1"/>
    <property type="molecule type" value="Genomic_DNA"/>
</dbReference>
<proteinExistence type="predicted"/>
<dbReference type="OrthoDB" id="4779287at2759"/>
<feature type="transmembrane region" description="Helical" evidence="1">
    <location>
        <begin position="189"/>
        <end position="213"/>
    </location>
</feature>
<gene>
    <name evidence="2" type="ORF">Egran_06242</name>
</gene>
<accession>A0A232LP96</accession>
<keyword evidence="3" id="KW-1185">Reference proteome</keyword>
<evidence type="ECO:0000313" key="3">
    <source>
        <dbReference type="Proteomes" id="UP000243515"/>
    </source>
</evidence>
<organism evidence="2 3">
    <name type="scientific">Elaphomyces granulatus</name>
    <dbReference type="NCBI Taxonomy" id="519963"/>
    <lineage>
        <taxon>Eukaryota</taxon>
        <taxon>Fungi</taxon>
        <taxon>Dikarya</taxon>
        <taxon>Ascomycota</taxon>
        <taxon>Pezizomycotina</taxon>
        <taxon>Eurotiomycetes</taxon>
        <taxon>Eurotiomycetidae</taxon>
        <taxon>Eurotiales</taxon>
        <taxon>Elaphomycetaceae</taxon>
        <taxon>Elaphomyces</taxon>
    </lineage>
</organism>